<gene>
    <name evidence="1" type="ORF">AEK19_MT0208</name>
</gene>
<evidence type="ECO:0000313" key="1">
    <source>
        <dbReference type="EMBL" id="ART30264.1"/>
    </source>
</evidence>
<reference evidence="1" key="1">
    <citation type="submission" date="2017-03" db="EMBL/GenBank/DDBJ databases">
        <title>The mitochondrial genome of the carnivorous plant Utricularia reniformis (Lentibulariaceae): structure, comparative analysis and evolutionary landmarks.</title>
        <authorList>
            <person name="Silva S.R."/>
            <person name="Alvarenga D.O."/>
            <person name="Michael T.P."/>
            <person name="Miranda V.F.O."/>
            <person name="Varani A.M."/>
        </authorList>
    </citation>
    <scope>NUCLEOTIDE SEQUENCE</scope>
</reference>
<proteinExistence type="predicted"/>
<sequence length="67" mass="7536">MNEFNKTRKSGYKQPTWNHAHLPERVYGDNRMLNLPSFLPPTALSPPTTIIPSLLFSSTSNSLLLGH</sequence>
<name>A0A1Y0AYN3_9LAMI</name>
<geneLocation type="mitochondrion" evidence="1"/>
<keyword evidence="1" id="KW-0496">Mitochondrion</keyword>
<dbReference type="AlphaFoldDB" id="A0A1Y0AYN3"/>
<protein>
    <submittedName>
        <fullName evidence="1">Uncharacterized protein</fullName>
    </submittedName>
</protein>
<organism evidence="1">
    <name type="scientific">Utricularia reniformis</name>
    <dbReference type="NCBI Taxonomy" id="192314"/>
    <lineage>
        <taxon>Eukaryota</taxon>
        <taxon>Viridiplantae</taxon>
        <taxon>Streptophyta</taxon>
        <taxon>Embryophyta</taxon>
        <taxon>Tracheophyta</taxon>
        <taxon>Spermatophyta</taxon>
        <taxon>Magnoliopsida</taxon>
        <taxon>eudicotyledons</taxon>
        <taxon>Gunneridae</taxon>
        <taxon>Pentapetalae</taxon>
        <taxon>asterids</taxon>
        <taxon>lamiids</taxon>
        <taxon>Lamiales</taxon>
        <taxon>Lentibulariaceae</taxon>
        <taxon>Utricularia</taxon>
    </lineage>
</organism>
<dbReference type="EMBL" id="KY774314">
    <property type="protein sequence ID" value="ART30264.1"/>
    <property type="molecule type" value="Genomic_DNA"/>
</dbReference>
<accession>A0A1Y0AYN3</accession>